<dbReference type="Pfam" id="PF08990">
    <property type="entry name" value="Docking"/>
    <property type="match status" value="1"/>
</dbReference>
<dbReference type="Pfam" id="PF02801">
    <property type="entry name" value="Ketoacyl-synt_C"/>
    <property type="match status" value="1"/>
</dbReference>
<dbReference type="InterPro" id="IPR018201">
    <property type="entry name" value="Ketoacyl_synth_AS"/>
</dbReference>
<dbReference type="InterPro" id="IPR036736">
    <property type="entry name" value="ACP-like_sf"/>
</dbReference>
<dbReference type="SUPFAM" id="SSF47336">
    <property type="entry name" value="ACP-like"/>
    <property type="match status" value="1"/>
</dbReference>
<evidence type="ECO:0000256" key="6">
    <source>
        <dbReference type="ARBA" id="ARBA00023268"/>
    </source>
</evidence>
<dbReference type="Gene3D" id="3.40.47.10">
    <property type="match status" value="1"/>
</dbReference>
<dbReference type="GO" id="GO:0033068">
    <property type="term" value="P:macrolide biosynthetic process"/>
    <property type="evidence" value="ECO:0007669"/>
    <property type="project" value="UniProtKB-ARBA"/>
</dbReference>
<keyword evidence="4" id="KW-0808">Transferase</keyword>
<dbReference type="InterPro" id="IPR036291">
    <property type="entry name" value="NAD(P)-bd_dom_sf"/>
</dbReference>
<evidence type="ECO:0000256" key="4">
    <source>
        <dbReference type="ARBA" id="ARBA00022679"/>
    </source>
</evidence>
<dbReference type="InterPro" id="IPR001227">
    <property type="entry name" value="Ac_transferase_dom_sf"/>
</dbReference>
<evidence type="ECO:0000259" key="10">
    <source>
        <dbReference type="PROSITE" id="PS52004"/>
    </source>
</evidence>
<dbReference type="CDD" id="cd08952">
    <property type="entry name" value="KR_1_SDR_x"/>
    <property type="match status" value="1"/>
</dbReference>
<dbReference type="PROSITE" id="PS52004">
    <property type="entry name" value="KS3_2"/>
    <property type="match status" value="1"/>
</dbReference>
<reference evidence="11" key="1">
    <citation type="journal article" date="2015" name="J. Am. Chem. Soc.">
        <title>Biosynthesis of versipelostatin: identification of an enzyme-catalyzed [4+2]-cycloaddition required for macrocyclization of spirotetronate-containing polyketides.</title>
        <authorList>
            <person name="Hashimoto T."/>
            <person name="Hashimoto J."/>
            <person name="Teruya K."/>
            <person name="Hirano T."/>
            <person name="Shin-ya K."/>
            <person name="Ikeda H."/>
            <person name="Liu H."/>
            <person name="Nishiyama M."/>
            <person name="Kuzuyama T."/>
        </authorList>
    </citation>
    <scope>NUCLEOTIDE SEQUENCE</scope>
    <source>
        <strain evidence="11">4083-SVS6</strain>
    </source>
</reference>
<dbReference type="InterPro" id="IPR050091">
    <property type="entry name" value="PKS_NRPS_Biosynth_Enz"/>
</dbReference>
<keyword evidence="7" id="KW-0012">Acyltransferase</keyword>
<dbReference type="InterPro" id="IPR009081">
    <property type="entry name" value="PP-bd_ACP"/>
</dbReference>
<keyword evidence="5" id="KW-0045">Antibiotic biosynthesis</keyword>
<sequence length="1571" mass="162041">MTTNDDKIIDYLKWVTADLHRTRQRLEAVEAERHEPIAVVSAACRFPGGVASPEDLWELVSSGADAISAFPEDRGWDPGELYDPDPARHGRSYAREGGFLYDAADFDPAFFGISPREALAIDPQQRLLLETSWETLERAGIEPGTLKGSTTGVFTGVIYGDYAARLQRVPEGLEGYLGTGTAGSVASGRIAYTLGLQGPAVTVDTACSSSLVAIHLAAQALRGGECELALAGGVTVMATPSVFIDFSRQRGLAADGRCKPFAAAADGTGFSEGVGLVLLERLTDARRNGHPVLAVIRGSAVNQDGASNGLTAPNGPSQQRVIHAALADARLTPADVDVVEAHGTGTTLGDPIEAQAVLAAYGRDRRADRPLRLGSVKSNIGHTQAAAGIAGVIKMVMAMRHGVLPQTLHVDEPSPHVDWEAGAVSLLTESVPWPETGHPRRAGVSSFGISGTNAHLVLEAAPEPAAAEPEAAEGPAAEAGERPTLPAFAWPVSGKTDAALVAQAARLLEHATAHPDADPADVGRALAVTRAQHEHRAVVVGGDRDQLVRGLRLLAAGESARTVVRGRSSAGGRVALLFSGQGSQRPGMGRELYAASAVFADALDEVCAHLDVHLDRPLREVMFAGAEGSDAGLLDDTRYTQPALFALETALYRLLHHHGLRPAYLIGHSVGELAAAHAAGVLGLEDAAALVAARARLMGRLAPTGAMVSLRDVGEDAVMEALEPYGGRVCVAAVNGPASVVVSGDEDAVLEVAEGFRERGHKTRRLRVSHAFHSHHVEPVLEEFRSVAEGLSFGAPRIALVSNVTGGIAGEEIRTPGYWVDHIRATVRFGDGVRTLGDLGVGVCLEVGPDAVLSSMAAACLPEGRMPVPVLRARKPEAQTFLGALAHAHVHGVSVDWGAWFGDGGRRRVDLPTYAFQNQRFWLEPSDGGAGGSPADGGSSEAWFWGAVERGDLGALVAGLGAGEEQRSSLASLLPALAAWRRRGEQRYEWRWEPARVPAAAGPPGTWLVVAAPGALEEEPGASVVAALAARGGRVVPLVVDPESSGGGESVSVLRAGLRARPEVDGVLSLLALSERRHPAFSAVTAGLAATVELLDALDDMGVRAPVWLATRGAVSVSSADVPAGPAAAQVWGLGQGPADGGAGRWTGLVDLPGVPDGRVADRLVDVLAGSRADDRVAVRGPGVFVRRLVRAPGEGGAGAELGGTALVSGAASVLGGQVARWLAGRGARRLLLAVGAREAEAPEVVKLSAELGDLGAEVTVAVCDPADRAALAGVLAGVPDGAPLTAVVHVGAAGEAGGVRALERMDRALVRDVAAVAHLDELTGGADLRVFTVFSSPSGLPGYGGGSVAEACVEALVRGRRARGLPGLSVLSGPLEEVEPTEQVPGVGGVPASAVPVLAGAAEGRAQWPVVVADVDWPSLVALLGAEGGRPFEKVPEVRRLLRGGPDAGAGRVSARLDGVPAEERMGVLLDIIRTDVAELLGHESAEGIGADEDFTDLGLSSFSALELTNRLRAAGVEVTPNVIFEYATAARLARRLVDGAGDGVPESLVPVGSSGGPGSPDLSEGALHE</sequence>
<dbReference type="PROSITE" id="PS50075">
    <property type="entry name" value="CARRIER"/>
    <property type="match status" value="1"/>
</dbReference>
<dbReference type="SMART" id="SM00823">
    <property type="entry name" value="PKS_PP"/>
    <property type="match status" value="1"/>
</dbReference>
<dbReference type="NCBIfam" id="NF045894">
    <property type="entry name" value="PKS_plus_SDR"/>
    <property type="match status" value="1"/>
</dbReference>
<evidence type="ECO:0000313" key="11">
    <source>
        <dbReference type="EMBL" id="BAQ21948.1"/>
    </source>
</evidence>
<gene>
    <name evidence="11" type="primary">vstA5</name>
</gene>
<dbReference type="Gene3D" id="3.40.50.720">
    <property type="entry name" value="NAD(P)-binding Rossmann-like Domain"/>
    <property type="match status" value="1"/>
</dbReference>
<feature type="compositionally biased region" description="Low complexity" evidence="8">
    <location>
        <begin position="1561"/>
        <end position="1571"/>
    </location>
</feature>
<feature type="domain" description="Carrier" evidence="9">
    <location>
        <begin position="1468"/>
        <end position="1542"/>
    </location>
</feature>
<dbReference type="FunFam" id="3.40.47.10:FF:000019">
    <property type="entry name" value="Polyketide synthase type I"/>
    <property type="match status" value="1"/>
</dbReference>
<dbReference type="Pfam" id="PF00550">
    <property type="entry name" value="PP-binding"/>
    <property type="match status" value="1"/>
</dbReference>
<dbReference type="SUPFAM" id="SSF53901">
    <property type="entry name" value="Thiolase-like"/>
    <property type="match status" value="1"/>
</dbReference>
<dbReference type="InterPro" id="IPR015083">
    <property type="entry name" value="NorB/c/GfsB-D-like_docking"/>
</dbReference>
<organism evidence="11">
    <name type="scientific">Streptomyces versipellis</name>
    <dbReference type="NCBI Taxonomy" id="67375"/>
    <lineage>
        <taxon>Bacteria</taxon>
        <taxon>Bacillati</taxon>
        <taxon>Actinomycetota</taxon>
        <taxon>Actinomycetes</taxon>
        <taxon>Kitasatosporales</taxon>
        <taxon>Streptomycetaceae</taxon>
        <taxon>Streptomyces</taxon>
    </lineage>
</organism>
<dbReference type="InterPro" id="IPR014043">
    <property type="entry name" value="Acyl_transferase_dom"/>
</dbReference>
<dbReference type="InterPro" id="IPR020806">
    <property type="entry name" value="PKS_PP-bd"/>
</dbReference>
<feature type="domain" description="Ketosynthase family 3 (KS3)" evidence="10">
    <location>
        <begin position="34"/>
        <end position="460"/>
    </location>
</feature>
<evidence type="ECO:0000256" key="5">
    <source>
        <dbReference type="ARBA" id="ARBA00023194"/>
    </source>
</evidence>
<evidence type="ECO:0000256" key="8">
    <source>
        <dbReference type="SAM" id="MobiDB-lite"/>
    </source>
</evidence>
<evidence type="ECO:0000256" key="2">
    <source>
        <dbReference type="ARBA" id="ARBA00022450"/>
    </source>
</evidence>
<dbReference type="PANTHER" id="PTHR43775">
    <property type="entry name" value="FATTY ACID SYNTHASE"/>
    <property type="match status" value="1"/>
</dbReference>
<dbReference type="InterPro" id="IPR020841">
    <property type="entry name" value="PKS_Beta-ketoAc_synthase_dom"/>
</dbReference>
<dbReference type="SUPFAM" id="SSF55048">
    <property type="entry name" value="Probable ACP-binding domain of malonyl-CoA ACP transacylase"/>
    <property type="match status" value="1"/>
</dbReference>
<dbReference type="FunFam" id="3.40.366.10:FF:000002">
    <property type="entry name" value="Probable polyketide synthase 2"/>
    <property type="match status" value="1"/>
</dbReference>
<dbReference type="InterPro" id="IPR016039">
    <property type="entry name" value="Thiolase-like"/>
</dbReference>
<dbReference type="SUPFAM" id="SSF51735">
    <property type="entry name" value="NAD(P)-binding Rossmann-fold domains"/>
    <property type="match status" value="2"/>
</dbReference>
<keyword evidence="2" id="KW-0596">Phosphopantetheine</keyword>
<dbReference type="InterPro" id="IPR016035">
    <property type="entry name" value="Acyl_Trfase/lysoPLipase"/>
</dbReference>
<dbReference type="Gene3D" id="6.10.140.1830">
    <property type="match status" value="1"/>
</dbReference>
<proteinExistence type="predicted"/>
<evidence type="ECO:0000256" key="1">
    <source>
        <dbReference type="ARBA" id="ARBA00001957"/>
    </source>
</evidence>
<dbReference type="SMART" id="SM00822">
    <property type="entry name" value="PKS_KR"/>
    <property type="match status" value="1"/>
</dbReference>
<dbReference type="Gene3D" id="3.40.50.11460">
    <property type="match status" value="1"/>
</dbReference>
<dbReference type="EMBL" id="LC006086">
    <property type="protein sequence ID" value="BAQ21948.1"/>
    <property type="molecule type" value="Genomic_DNA"/>
</dbReference>
<dbReference type="InterPro" id="IPR041618">
    <property type="entry name" value="PKS_DE"/>
</dbReference>
<keyword evidence="6" id="KW-0511">Multifunctional enzyme</keyword>
<dbReference type="GO" id="GO:0006633">
    <property type="term" value="P:fatty acid biosynthetic process"/>
    <property type="evidence" value="ECO:0007669"/>
    <property type="project" value="InterPro"/>
</dbReference>
<dbReference type="Gene3D" id="3.30.70.3290">
    <property type="match status" value="1"/>
</dbReference>
<dbReference type="Pfam" id="PF08659">
    <property type="entry name" value="KR"/>
    <property type="match status" value="1"/>
</dbReference>
<dbReference type="CDD" id="cd00833">
    <property type="entry name" value="PKS"/>
    <property type="match status" value="1"/>
</dbReference>
<dbReference type="Gene3D" id="3.40.366.10">
    <property type="entry name" value="Malonyl-Coenzyme A Acyl Carrier Protein, domain 2"/>
    <property type="match status" value="1"/>
</dbReference>
<dbReference type="SUPFAM" id="SSF52151">
    <property type="entry name" value="FabD/lysophospholipase-like"/>
    <property type="match status" value="1"/>
</dbReference>
<dbReference type="InterPro" id="IPR013968">
    <property type="entry name" value="PKS_KR"/>
</dbReference>
<evidence type="ECO:0000256" key="7">
    <source>
        <dbReference type="ARBA" id="ARBA00023315"/>
    </source>
</evidence>
<evidence type="ECO:0000259" key="9">
    <source>
        <dbReference type="PROSITE" id="PS50075"/>
    </source>
</evidence>
<dbReference type="SMART" id="SM00825">
    <property type="entry name" value="PKS_KS"/>
    <property type="match status" value="1"/>
</dbReference>
<dbReference type="Pfam" id="PF18369">
    <property type="entry name" value="PKS_DE"/>
    <property type="match status" value="1"/>
</dbReference>
<dbReference type="GO" id="GO:0004315">
    <property type="term" value="F:3-oxoacyl-[acyl-carrier-protein] synthase activity"/>
    <property type="evidence" value="ECO:0007669"/>
    <property type="project" value="InterPro"/>
</dbReference>
<dbReference type="InterPro" id="IPR057326">
    <property type="entry name" value="KR_dom"/>
</dbReference>
<dbReference type="PANTHER" id="PTHR43775:SF51">
    <property type="entry name" value="INACTIVE PHENOLPHTHIOCEROL SYNTHESIS POLYKETIDE SYNTHASE TYPE I PKS1-RELATED"/>
    <property type="match status" value="1"/>
</dbReference>
<dbReference type="GO" id="GO:0031177">
    <property type="term" value="F:phosphopantetheine binding"/>
    <property type="evidence" value="ECO:0007669"/>
    <property type="project" value="InterPro"/>
</dbReference>
<protein>
    <submittedName>
        <fullName evidence="11">Putative type I polyketide synthase</fullName>
    </submittedName>
</protein>
<dbReference type="Pfam" id="PF00698">
    <property type="entry name" value="Acyl_transf_1"/>
    <property type="match status" value="1"/>
</dbReference>
<dbReference type="GO" id="GO:0004312">
    <property type="term" value="F:fatty acid synthase activity"/>
    <property type="evidence" value="ECO:0007669"/>
    <property type="project" value="TreeGrafter"/>
</dbReference>
<comment type="cofactor">
    <cofactor evidence="1">
        <name>pantetheine 4'-phosphate</name>
        <dbReference type="ChEBI" id="CHEBI:47942"/>
    </cofactor>
</comment>
<dbReference type="PROSITE" id="PS00606">
    <property type="entry name" value="KS3_1"/>
    <property type="match status" value="1"/>
</dbReference>
<name>A0A0B6VLR1_9ACTN</name>
<dbReference type="InterPro" id="IPR014030">
    <property type="entry name" value="Ketoacyl_synth_N"/>
</dbReference>
<dbReference type="InterPro" id="IPR014031">
    <property type="entry name" value="Ketoacyl_synth_C"/>
</dbReference>
<feature type="region of interest" description="Disordered" evidence="8">
    <location>
        <begin position="1548"/>
        <end position="1571"/>
    </location>
</feature>
<keyword evidence="3" id="KW-0597">Phosphoprotein</keyword>
<dbReference type="SMART" id="SM00827">
    <property type="entry name" value="PKS_AT"/>
    <property type="match status" value="1"/>
</dbReference>
<dbReference type="InterPro" id="IPR032821">
    <property type="entry name" value="PKS_assoc"/>
</dbReference>
<dbReference type="InterPro" id="IPR016036">
    <property type="entry name" value="Malonyl_transacylase_ACP-bd"/>
</dbReference>
<accession>A0A0B6VLR1</accession>
<evidence type="ECO:0000256" key="3">
    <source>
        <dbReference type="ARBA" id="ARBA00022553"/>
    </source>
</evidence>
<dbReference type="Pfam" id="PF00109">
    <property type="entry name" value="ketoacyl-synt"/>
    <property type="match status" value="1"/>
</dbReference>
<dbReference type="Pfam" id="PF16197">
    <property type="entry name" value="KAsynt_C_assoc"/>
    <property type="match status" value="1"/>
</dbReference>
<dbReference type="Gene3D" id="1.10.1200.10">
    <property type="entry name" value="ACP-like"/>
    <property type="match status" value="1"/>
</dbReference>